<reference evidence="3" key="2">
    <citation type="submission" date="2022-10" db="EMBL/GenBank/DDBJ databases">
        <authorList>
            <consortium name="ENA_rothamsted_submissions"/>
            <consortium name="culmorum"/>
            <person name="King R."/>
        </authorList>
    </citation>
    <scope>NUCLEOTIDE SEQUENCE</scope>
</reference>
<evidence type="ECO:0000313" key="3">
    <source>
        <dbReference type="EMBL" id="CAG9818145.1"/>
    </source>
</evidence>
<evidence type="ECO:0000256" key="1">
    <source>
        <dbReference type="SAM" id="MobiDB-lite"/>
    </source>
</evidence>
<protein>
    <recommendedName>
        <fullName evidence="2">MADF domain-containing protein</fullName>
    </recommendedName>
</protein>
<evidence type="ECO:0000259" key="2">
    <source>
        <dbReference type="PROSITE" id="PS51029"/>
    </source>
</evidence>
<dbReference type="PANTHER" id="PTHR12243:SF67">
    <property type="entry name" value="COREPRESSOR OF PANGOLIN, ISOFORM A-RELATED"/>
    <property type="match status" value="1"/>
</dbReference>
<organism evidence="3 4">
    <name type="scientific">Phaedon cochleariae</name>
    <name type="common">Mustard beetle</name>
    <dbReference type="NCBI Taxonomy" id="80249"/>
    <lineage>
        <taxon>Eukaryota</taxon>
        <taxon>Metazoa</taxon>
        <taxon>Ecdysozoa</taxon>
        <taxon>Arthropoda</taxon>
        <taxon>Hexapoda</taxon>
        <taxon>Insecta</taxon>
        <taxon>Pterygota</taxon>
        <taxon>Neoptera</taxon>
        <taxon>Endopterygota</taxon>
        <taxon>Coleoptera</taxon>
        <taxon>Polyphaga</taxon>
        <taxon>Cucujiformia</taxon>
        <taxon>Chrysomeloidea</taxon>
        <taxon>Chrysomelidae</taxon>
        <taxon>Chrysomelinae</taxon>
        <taxon>Chrysomelini</taxon>
        <taxon>Phaedon</taxon>
    </lineage>
</organism>
<accession>A0A9N9X4L8</accession>
<gene>
    <name evidence="3" type="ORF">PHAECO_LOCUS5763</name>
</gene>
<dbReference type="PANTHER" id="PTHR12243">
    <property type="entry name" value="MADF DOMAIN TRANSCRIPTION FACTOR"/>
    <property type="match status" value="1"/>
</dbReference>
<dbReference type="SMART" id="SM00595">
    <property type="entry name" value="MADF"/>
    <property type="match status" value="1"/>
</dbReference>
<dbReference type="InterPro" id="IPR039353">
    <property type="entry name" value="TF_Adf1"/>
</dbReference>
<evidence type="ECO:0000313" key="4">
    <source>
        <dbReference type="Proteomes" id="UP001153737"/>
    </source>
</evidence>
<dbReference type="AlphaFoldDB" id="A0A9N9X4L8"/>
<dbReference type="OrthoDB" id="6784293at2759"/>
<feature type="domain" description="MADF" evidence="2">
    <location>
        <begin position="9"/>
        <end position="97"/>
    </location>
</feature>
<dbReference type="Pfam" id="PF10545">
    <property type="entry name" value="MADF_DNA_bdg"/>
    <property type="match status" value="1"/>
</dbReference>
<proteinExistence type="predicted"/>
<feature type="compositionally biased region" description="Polar residues" evidence="1">
    <location>
        <begin position="159"/>
        <end position="170"/>
    </location>
</feature>
<dbReference type="InterPro" id="IPR006578">
    <property type="entry name" value="MADF-dom"/>
</dbReference>
<keyword evidence="4" id="KW-1185">Reference proteome</keyword>
<sequence>MEKFVNDGQLIELVRQFSVLYDPKNREYKNSEVKSNAWKTIGEVMNASVAECEARCISLRTIYSRESKKVRTTPTGSAATKPWRWLKEMSFLSAYMRRRQTRGNVQTVGPPEPSPSTSETSSENPWDSISVIMGETESQEEDPILETSNIEEDSPIPEITQTSSPSMTTMRNERSKQKRTTSTSELMETINKAWGTFDAAFQQKNNNQDSDNADTTFGKMVGLELNEIKDKNIKFNAKQKNLKIIHEASNQDDE</sequence>
<feature type="compositionally biased region" description="Low complexity" evidence="1">
    <location>
        <begin position="115"/>
        <end position="125"/>
    </location>
</feature>
<dbReference type="EMBL" id="OU896723">
    <property type="protein sequence ID" value="CAG9818145.1"/>
    <property type="molecule type" value="Genomic_DNA"/>
</dbReference>
<feature type="region of interest" description="Disordered" evidence="1">
    <location>
        <begin position="137"/>
        <end position="184"/>
    </location>
</feature>
<dbReference type="PROSITE" id="PS51029">
    <property type="entry name" value="MADF"/>
    <property type="match status" value="1"/>
</dbReference>
<reference evidence="3" key="1">
    <citation type="submission" date="2022-01" db="EMBL/GenBank/DDBJ databases">
        <authorList>
            <person name="King R."/>
        </authorList>
    </citation>
    <scope>NUCLEOTIDE SEQUENCE</scope>
</reference>
<name>A0A9N9X4L8_PHACE</name>
<feature type="compositionally biased region" description="Acidic residues" evidence="1">
    <location>
        <begin position="137"/>
        <end position="155"/>
    </location>
</feature>
<feature type="region of interest" description="Disordered" evidence="1">
    <location>
        <begin position="101"/>
        <end position="125"/>
    </location>
</feature>
<dbReference type="Proteomes" id="UP001153737">
    <property type="component" value="Chromosome 17"/>
</dbReference>